<evidence type="ECO:0000313" key="3">
    <source>
        <dbReference type="Proteomes" id="UP000008703"/>
    </source>
</evidence>
<dbReference type="EMBL" id="CP002995">
    <property type="protein sequence ID" value="AEM88650.1"/>
    <property type="molecule type" value="Genomic_DNA"/>
</dbReference>
<name>G2PGT6_STRV4</name>
<reference evidence="2" key="1">
    <citation type="submission" date="2011-08" db="EMBL/GenBank/DDBJ databases">
        <title>Complete sequence of plasmid 1 of Streptomyces violaceusniger Tu 4113.</title>
        <authorList>
            <consortium name="US DOE Joint Genome Institute"/>
            <person name="Lucas S."/>
            <person name="Han J."/>
            <person name="Lapidus A."/>
            <person name="Cheng J.-F."/>
            <person name="Goodwin L."/>
            <person name="Pitluck S."/>
            <person name="Peters L."/>
            <person name="Ivanova N."/>
            <person name="Daligault H."/>
            <person name="Detter J.C."/>
            <person name="Han C."/>
            <person name="Tapia R."/>
            <person name="Land M."/>
            <person name="Hauser L."/>
            <person name="Kyrpides N."/>
            <person name="Ivanova N."/>
            <person name="Pagani I."/>
            <person name="Hagen A."/>
            <person name="Katz L."/>
            <person name="Fiedler H.-P."/>
            <person name="Keasling J."/>
            <person name="Fortman J."/>
            <person name="Woyke T."/>
        </authorList>
    </citation>
    <scope>NUCLEOTIDE SEQUENCE [LARGE SCALE GENOMIC DNA]</scope>
    <source>
        <strain evidence="2">Tu 4113</strain>
        <plasmid evidence="2">pSTRVI01</plasmid>
    </source>
</reference>
<evidence type="ECO:0000313" key="2">
    <source>
        <dbReference type="EMBL" id="AEM88650.1"/>
    </source>
</evidence>
<keyword evidence="3" id="KW-1185">Reference proteome</keyword>
<proteinExistence type="predicted"/>
<organism evidence="2 3">
    <name type="scientific">Streptomyces violaceusniger (strain Tu 4113)</name>
    <dbReference type="NCBI Taxonomy" id="653045"/>
    <lineage>
        <taxon>Bacteria</taxon>
        <taxon>Bacillati</taxon>
        <taxon>Actinomycetota</taxon>
        <taxon>Actinomycetes</taxon>
        <taxon>Kitasatosporales</taxon>
        <taxon>Streptomycetaceae</taxon>
        <taxon>Streptomyces</taxon>
        <taxon>Streptomyces violaceusniger group</taxon>
    </lineage>
</organism>
<protein>
    <submittedName>
        <fullName evidence="2">Uncharacterized protein</fullName>
    </submittedName>
</protein>
<feature type="region of interest" description="Disordered" evidence="1">
    <location>
        <begin position="62"/>
        <end position="92"/>
    </location>
</feature>
<dbReference type="Proteomes" id="UP000008703">
    <property type="component" value="Plasmid pSTRVI01"/>
</dbReference>
<feature type="compositionally biased region" description="Basic and acidic residues" evidence="1">
    <location>
        <begin position="62"/>
        <end position="73"/>
    </location>
</feature>
<dbReference type="AlphaFoldDB" id="G2PGT6"/>
<sequence length="92" mass="9760">MTCSCGQGSRIRLHVGSGAQGLGPLSAAVQATPLLRGKPVKYTIAYLAVLAMAEQDLEDYRKAQEEREAREAAARNQRAHGQVHGNTAGGSR</sequence>
<evidence type="ECO:0000256" key="1">
    <source>
        <dbReference type="SAM" id="MobiDB-lite"/>
    </source>
</evidence>
<dbReference type="KEGG" id="svl:Strvi_9393"/>
<dbReference type="HOGENOM" id="CLU_2412047_0_0_11"/>
<gene>
    <name evidence="2" type="ORF">Strvi_9393</name>
</gene>
<keyword evidence="2" id="KW-0614">Plasmid</keyword>
<accession>G2PGT6</accession>
<geneLocation type="plasmid" evidence="2 3">
    <name>pSTRVI01</name>
</geneLocation>